<sequence length="371" mass="41178">MLTKADDYAIHQAPVPIAYATTDRNFYDRYFFNGYPQDAADVNGDGHFACAFGVYPGHNIMDAAFSVIVDGVQKNVHASKVMHMERMDTQVGPIRVEIVEPLQVLRVIVEDNEHGISANLTFTGRTQALEEPRFISRVGPRTVMDYTRLTQNGEWEGWIEVQGKRIEVTRPRYRGTRDRSWGIRPVGAADSQPVAPPPEPQFYWLWCPLNFDDRISLYHINSDRQGHAWNTNGVVCPVGGEPVEYGRCSSDVTFKPGTRHAAGATLTLNGEDGDTTITLEPHYTFYMQGLGYVGSDWGHGHYKGENALGYDEIVLADAPALSFEHLHIQAFSSATMTTPDGKVRKGQGVFEQLIIGAHDPSGFADMLDGAK</sequence>
<accession>X5MKH8</accession>
<protein>
    <submittedName>
        <fullName evidence="1">Uncharacterized protein</fullName>
    </submittedName>
</protein>
<dbReference type="OrthoDB" id="333076at2"/>
<organism evidence="1 2">
    <name type="scientific">Candidatus Phaeomarinibacter ectocarpi</name>
    <dbReference type="NCBI Taxonomy" id="1458461"/>
    <lineage>
        <taxon>Bacteria</taxon>
        <taxon>Pseudomonadati</taxon>
        <taxon>Pseudomonadota</taxon>
        <taxon>Alphaproteobacteria</taxon>
        <taxon>Hyphomicrobiales</taxon>
        <taxon>Parvibaculaceae</taxon>
        <taxon>Candidatus Phaeomarinibacter</taxon>
    </lineage>
</organism>
<reference evidence="1 2" key="1">
    <citation type="journal article" date="2014" name="Front. Genet.">
        <title>Genome and metabolic network of "Candidatus Phaeomarinobacter ectocarpi" Ec32, a new candidate genus of Alphaproteobacteria frequently associated with brown algae.</title>
        <authorList>
            <person name="Dittami S.M."/>
            <person name="Barbeyron T."/>
            <person name="Boyen C."/>
            <person name="Cambefort J."/>
            <person name="Collet G."/>
            <person name="Delage L."/>
            <person name="Gobet A."/>
            <person name="Groisillier A."/>
            <person name="Leblanc C."/>
            <person name="Michel G."/>
            <person name="Scornet D."/>
            <person name="Siegel A."/>
            <person name="Tapia J.E."/>
            <person name="Tonon T."/>
        </authorList>
    </citation>
    <scope>NUCLEOTIDE SEQUENCE [LARGE SCALE GENOMIC DNA]</scope>
    <source>
        <strain evidence="1 2">Ec32</strain>
    </source>
</reference>
<dbReference type="Proteomes" id="UP000032160">
    <property type="component" value="Chromosome I"/>
</dbReference>
<dbReference type="HOGENOM" id="CLU_059899_0_0_5"/>
<gene>
    <name evidence="1" type="ORF">BN1012_Phect376</name>
</gene>
<evidence type="ECO:0000313" key="1">
    <source>
        <dbReference type="EMBL" id="CDO58590.1"/>
    </source>
</evidence>
<proteinExistence type="predicted"/>
<dbReference type="EMBL" id="HG966617">
    <property type="protein sequence ID" value="CDO58590.1"/>
    <property type="molecule type" value="Genomic_DNA"/>
</dbReference>
<keyword evidence="2" id="KW-1185">Reference proteome</keyword>
<dbReference type="RefSeq" id="WP_043949497.1">
    <property type="nucleotide sequence ID" value="NZ_HG966617.1"/>
</dbReference>
<evidence type="ECO:0000313" key="2">
    <source>
        <dbReference type="Proteomes" id="UP000032160"/>
    </source>
</evidence>
<dbReference type="STRING" id="1458461.BN1012_Phect376"/>
<dbReference type="KEGG" id="pect:BN1012_Phect376"/>
<dbReference type="PATRIC" id="fig|1458461.3.peg.375"/>
<name>X5MKH8_9HYPH</name>
<dbReference type="SUPFAM" id="SSF159245">
    <property type="entry name" value="AttH-like"/>
    <property type="match status" value="1"/>
</dbReference>
<dbReference type="AlphaFoldDB" id="X5MKH8"/>